<evidence type="ECO:0000313" key="2">
    <source>
        <dbReference type="EMBL" id="USJ27925.1"/>
    </source>
</evidence>
<feature type="compositionally biased region" description="Low complexity" evidence="1">
    <location>
        <begin position="281"/>
        <end position="294"/>
    </location>
</feature>
<sequence>MNVDMHSSADLQREIETDRQRIEEKLHAIQERMSPGELMDEFIAYARRSGGADFLNNLGGAMKANPIPVALTGIGLAWLLADPASRAPQASGVEKGVDDYPLARVKGNLRRVGPIEANFGERYSHFEDEDGSRFRAKTDAAGRRAGHFVDPSGTVYRGFADTSGQAIAEIRDEAGSLFDETTGWASATWREVKGAASGVSGAVSDAARSAADSIRSAHESAQDHGAQLNAAMLKTFRDQPLVGGALAFAIGAAIGAALPATDFEDETAGEVSDRVRGQLQATAGAAAEGAIEGAKSALGEANKPENENPSG</sequence>
<keyword evidence="5" id="KW-1185">Reference proteome</keyword>
<keyword evidence="2" id="KW-0614">Plasmid</keyword>
<evidence type="ECO:0000313" key="3">
    <source>
        <dbReference type="EMBL" id="WFP94756.1"/>
    </source>
</evidence>
<dbReference type="EMBL" id="CP121310">
    <property type="protein sequence ID" value="WFP94756.1"/>
    <property type="molecule type" value="Genomic_DNA"/>
</dbReference>
<gene>
    <name evidence="2" type="ORF">NE863_29060</name>
    <name evidence="3" type="ORF">P4B07_33760</name>
</gene>
<dbReference type="AlphaFoldDB" id="A0A9Q9DE01"/>
<reference evidence="2" key="1">
    <citation type="submission" date="2022-06" db="EMBL/GenBank/DDBJ databases">
        <title>Physiological and biochemical characterization and genomic elucidation of a strain of the genus Ensifer adhaerens M8 that combines arsenic oxidation and chromium reduction.</title>
        <authorList>
            <person name="Li X."/>
            <person name="Yu c."/>
        </authorList>
    </citation>
    <scope>NUCLEOTIDE SEQUENCE</scope>
    <source>
        <strain evidence="2">M8</strain>
        <plasmid evidence="2">pB</plasmid>
    </source>
</reference>
<organism evidence="2 4">
    <name type="scientific">Ensifer adhaerens</name>
    <name type="common">Sinorhizobium morelense</name>
    <dbReference type="NCBI Taxonomy" id="106592"/>
    <lineage>
        <taxon>Bacteria</taxon>
        <taxon>Pseudomonadati</taxon>
        <taxon>Pseudomonadota</taxon>
        <taxon>Alphaproteobacteria</taxon>
        <taxon>Hyphomicrobiales</taxon>
        <taxon>Rhizobiaceae</taxon>
        <taxon>Sinorhizobium/Ensifer group</taxon>
        <taxon>Ensifer</taxon>
    </lineage>
</organism>
<name>A0A9Q9DE01_ENSAD</name>
<feature type="compositionally biased region" description="Basic and acidic residues" evidence="1">
    <location>
        <begin position="302"/>
        <end position="311"/>
    </location>
</feature>
<proteinExistence type="predicted"/>
<dbReference type="Proteomes" id="UP001214094">
    <property type="component" value="Plasmid unnamedB"/>
</dbReference>
<dbReference type="InterPro" id="IPR022062">
    <property type="entry name" value="DUF3618"/>
</dbReference>
<evidence type="ECO:0000313" key="4">
    <source>
        <dbReference type="Proteomes" id="UP001055460"/>
    </source>
</evidence>
<dbReference type="GeneID" id="29523328"/>
<evidence type="ECO:0000313" key="5">
    <source>
        <dbReference type="Proteomes" id="UP001214094"/>
    </source>
</evidence>
<dbReference type="Pfam" id="PF12277">
    <property type="entry name" value="DUF3618"/>
    <property type="match status" value="1"/>
</dbReference>
<dbReference type="RefSeq" id="WP_034800319.1">
    <property type="nucleotide sequence ID" value="NZ_CP015882.1"/>
</dbReference>
<accession>A0A9Q9DE01</accession>
<dbReference type="EMBL" id="CP098809">
    <property type="protein sequence ID" value="USJ27925.1"/>
    <property type="molecule type" value="Genomic_DNA"/>
</dbReference>
<geneLocation type="plasmid" evidence="2 4">
    <name>pB</name>
</geneLocation>
<dbReference type="Proteomes" id="UP001055460">
    <property type="component" value="Plasmid pB"/>
</dbReference>
<reference evidence="3 5" key="2">
    <citation type="submission" date="2023-03" db="EMBL/GenBank/DDBJ databases">
        <title>Comparative genome and transcriptome analysis combination mining strategies for increasing vitamin B12 production of Ensifer adhaerens strain.</title>
        <authorList>
            <person name="Yongheng L."/>
        </authorList>
    </citation>
    <scope>NUCLEOTIDE SEQUENCE [LARGE SCALE GENOMIC DNA]</scope>
    <source>
        <strain evidence="3 5">Casida A-T305</strain>
        <plasmid evidence="3 5">unnamedB</plasmid>
    </source>
</reference>
<evidence type="ECO:0000256" key="1">
    <source>
        <dbReference type="SAM" id="MobiDB-lite"/>
    </source>
</evidence>
<protein>
    <submittedName>
        <fullName evidence="2">DUF3618 domain-containing protein</fullName>
    </submittedName>
</protein>
<feature type="region of interest" description="Disordered" evidence="1">
    <location>
        <begin position="279"/>
        <end position="311"/>
    </location>
</feature>
<geneLocation type="plasmid" evidence="3 5">
    <name>unnamedB</name>
</geneLocation>
<dbReference type="KEGG" id="eah:FA04_33240"/>